<dbReference type="InterPro" id="IPR017465">
    <property type="entry name" value="EpsL_proteobac"/>
</dbReference>
<name>A0A6L5QNC7_9BURK</name>
<proteinExistence type="predicted"/>
<organism evidence="2 3">
    <name type="scientific">Duganella alba</name>
    <dbReference type="NCBI Taxonomy" id="2666081"/>
    <lineage>
        <taxon>Bacteria</taxon>
        <taxon>Pseudomonadati</taxon>
        <taxon>Pseudomonadota</taxon>
        <taxon>Betaproteobacteria</taxon>
        <taxon>Burkholderiales</taxon>
        <taxon>Oxalobacteraceae</taxon>
        <taxon>Telluria group</taxon>
        <taxon>Duganella</taxon>
    </lineage>
</organism>
<reference evidence="2 3" key="1">
    <citation type="submission" date="2019-11" db="EMBL/GenBank/DDBJ databases">
        <title>Novel species isolated from a subtropical stream in China.</title>
        <authorList>
            <person name="Lu H."/>
        </authorList>
    </citation>
    <scope>NUCLEOTIDE SEQUENCE [LARGE SCALE GENOMIC DNA]</scope>
    <source>
        <strain evidence="2 3">FT25W</strain>
    </source>
</reference>
<evidence type="ECO:0000313" key="2">
    <source>
        <dbReference type="EMBL" id="MRX11105.1"/>
    </source>
</evidence>
<evidence type="ECO:0000313" key="3">
    <source>
        <dbReference type="Proteomes" id="UP000481037"/>
    </source>
</evidence>
<protein>
    <submittedName>
        <fullName evidence="2">Outer membrane beta-barrel protein</fullName>
    </submittedName>
</protein>
<dbReference type="EMBL" id="WKJM01000029">
    <property type="protein sequence ID" value="MRX11105.1"/>
    <property type="molecule type" value="Genomic_DNA"/>
</dbReference>
<evidence type="ECO:0000256" key="1">
    <source>
        <dbReference type="SAM" id="SignalP"/>
    </source>
</evidence>
<dbReference type="RefSeq" id="WP_154369162.1">
    <property type="nucleotide sequence ID" value="NZ_WKJM01000029.1"/>
</dbReference>
<feature type="chain" id="PRO_5026831240" evidence="1">
    <location>
        <begin position="36"/>
        <end position="407"/>
    </location>
</feature>
<keyword evidence="3" id="KW-1185">Reference proteome</keyword>
<comment type="caution">
    <text evidence="2">The sequence shown here is derived from an EMBL/GenBank/DDBJ whole genome shotgun (WGS) entry which is preliminary data.</text>
</comment>
<feature type="signal peptide" evidence="1">
    <location>
        <begin position="1"/>
        <end position="35"/>
    </location>
</feature>
<dbReference type="Pfam" id="PF10082">
    <property type="entry name" value="BBP2_2"/>
    <property type="match status" value="1"/>
</dbReference>
<dbReference type="NCBIfam" id="TIGR03014">
    <property type="entry name" value="EpsL"/>
    <property type="match status" value="1"/>
</dbReference>
<accession>A0A6L5QNC7</accession>
<dbReference type="AlphaFoldDB" id="A0A6L5QNC7"/>
<sequence length="407" mass="44515">MLNTTDKTPPPTRLSPLCRAVALALAAAAALPAQAQISDTIHPYILASINHDDNLLRQSADVGGEQGDTYKSTEVGLSLERPFGRQILTGRVSASKVAFDRFNQLDYTGKNAEATLEWHLGNHLQGHLGGTYAQTLAPFADFHSEERNLRVARREFVDGAWNFHPTWQVHGAWSRDKYTYELDSQKYNNRIEDAGEVGVDYIAGTSSRIGLVARKLKGTYTDRQGFASILLDNGYDQDELKANIYWYVSGSTQLQFLGGKVRRTHAVFTIRDEEGANGRAVLYWIPTGKIKTTTKVWREFAAVEGSLINSALNRGASVEASYQATAKISATALAKTEKRKFTALPGVLSEGGLDDSTRSLQAGVNYAIYPSILLALSASHDRRTGSRAAGTNSYKANGVSFNVTAQF</sequence>
<dbReference type="Proteomes" id="UP000481037">
    <property type="component" value="Unassembled WGS sequence"/>
</dbReference>
<gene>
    <name evidence="2" type="ORF">GJ697_25090</name>
</gene>
<keyword evidence="1" id="KW-0732">Signal</keyword>
<dbReference type="InterPro" id="IPR018759">
    <property type="entry name" value="BBP2_2"/>
</dbReference>